<dbReference type="PANTHER" id="PTHR30055">
    <property type="entry name" value="HTH-TYPE TRANSCRIPTIONAL REGULATOR RUTR"/>
    <property type="match status" value="1"/>
</dbReference>
<evidence type="ECO:0000313" key="6">
    <source>
        <dbReference type="EMBL" id="OXM53298.1"/>
    </source>
</evidence>
<evidence type="ECO:0000256" key="4">
    <source>
        <dbReference type="PROSITE-ProRule" id="PRU00335"/>
    </source>
</evidence>
<evidence type="ECO:0000256" key="2">
    <source>
        <dbReference type="ARBA" id="ARBA00023125"/>
    </source>
</evidence>
<dbReference type="Gene3D" id="1.10.10.60">
    <property type="entry name" value="Homeodomain-like"/>
    <property type="match status" value="1"/>
</dbReference>
<dbReference type="GO" id="GO:0003700">
    <property type="term" value="F:DNA-binding transcription factor activity"/>
    <property type="evidence" value="ECO:0007669"/>
    <property type="project" value="TreeGrafter"/>
</dbReference>
<feature type="domain" description="HTH tetR-type" evidence="5">
    <location>
        <begin position="27"/>
        <end position="87"/>
    </location>
</feature>
<dbReference type="Gene3D" id="1.10.357.10">
    <property type="entry name" value="Tetracycline Repressor, domain 2"/>
    <property type="match status" value="1"/>
</dbReference>
<keyword evidence="2 4" id="KW-0238">DNA-binding</keyword>
<protein>
    <submittedName>
        <fullName evidence="6">TetR family transcriptional regulator</fullName>
    </submittedName>
</protein>
<dbReference type="GO" id="GO:0000976">
    <property type="term" value="F:transcription cis-regulatory region binding"/>
    <property type="evidence" value="ECO:0007669"/>
    <property type="project" value="TreeGrafter"/>
</dbReference>
<proteinExistence type="predicted"/>
<keyword evidence="3" id="KW-0804">Transcription</keyword>
<comment type="caution">
    <text evidence="6">The sequence shown here is derived from an EMBL/GenBank/DDBJ whole genome shotgun (WGS) entry which is preliminary data.</text>
</comment>
<feature type="DNA-binding region" description="H-T-H motif" evidence="4">
    <location>
        <begin position="50"/>
        <end position="69"/>
    </location>
</feature>
<dbReference type="AlphaFoldDB" id="A0A229S319"/>
<dbReference type="Proteomes" id="UP000215223">
    <property type="component" value="Unassembled WGS sequence"/>
</dbReference>
<gene>
    <name evidence="6" type="ORF">CFP71_22070</name>
</gene>
<dbReference type="EMBL" id="NMQT01000076">
    <property type="protein sequence ID" value="OXM53298.1"/>
    <property type="molecule type" value="Genomic_DNA"/>
</dbReference>
<dbReference type="SUPFAM" id="SSF48498">
    <property type="entry name" value="Tetracyclin repressor-like, C-terminal domain"/>
    <property type="match status" value="1"/>
</dbReference>
<dbReference type="InterPro" id="IPR036271">
    <property type="entry name" value="Tet_transcr_reg_TetR-rel_C_sf"/>
</dbReference>
<dbReference type="Pfam" id="PF00440">
    <property type="entry name" value="TetR_N"/>
    <property type="match status" value="1"/>
</dbReference>
<organism evidence="6 7">
    <name type="scientific">Amycolatopsis thailandensis</name>
    <dbReference type="NCBI Taxonomy" id="589330"/>
    <lineage>
        <taxon>Bacteria</taxon>
        <taxon>Bacillati</taxon>
        <taxon>Actinomycetota</taxon>
        <taxon>Actinomycetes</taxon>
        <taxon>Pseudonocardiales</taxon>
        <taxon>Pseudonocardiaceae</taxon>
        <taxon>Amycolatopsis</taxon>
    </lineage>
</organism>
<dbReference type="SUPFAM" id="SSF46689">
    <property type="entry name" value="Homeodomain-like"/>
    <property type="match status" value="1"/>
</dbReference>
<evidence type="ECO:0000259" key="5">
    <source>
        <dbReference type="PROSITE" id="PS50977"/>
    </source>
</evidence>
<dbReference type="Pfam" id="PF02909">
    <property type="entry name" value="TetR_C_1"/>
    <property type="match status" value="1"/>
</dbReference>
<name>A0A229S319_9PSEU</name>
<dbReference type="RefSeq" id="WP_093935843.1">
    <property type="nucleotide sequence ID" value="NZ_JBHXJK010000099.1"/>
</dbReference>
<dbReference type="InterPro" id="IPR001647">
    <property type="entry name" value="HTH_TetR"/>
</dbReference>
<dbReference type="InterPro" id="IPR004111">
    <property type="entry name" value="Repressor_TetR_C"/>
</dbReference>
<sequence>MDVERSLELLWRDRGEARQSTRGRKPKLTLDQVIATAVTLADGAGEATVSMSRIAEELGVGTMTLYTYVPGKTELLDLMVDAVLAERDLPGPGDPRPDGWRDQVRLYAERTLAAFRAHPWLRSTSMVRPVLGPGLMAGQEYLIAAVSDIGLAPRKAAAAANSIEIYVQANATLFAETAQVEQQTGQTTDAWWGQRSVFWEKYFDVERHPAMTRTWESGGYDAETCEAADETFTFGLERMLDGIEALVDPRFVL</sequence>
<accession>A0A229S319</accession>
<dbReference type="GO" id="GO:0045892">
    <property type="term" value="P:negative regulation of DNA-templated transcription"/>
    <property type="evidence" value="ECO:0007669"/>
    <property type="project" value="InterPro"/>
</dbReference>
<keyword evidence="1" id="KW-0805">Transcription regulation</keyword>
<dbReference type="InterPro" id="IPR009057">
    <property type="entry name" value="Homeodomain-like_sf"/>
</dbReference>
<dbReference type="PANTHER" id="PTHR30055:SF151">
    <property type="entry name" value="TRANSCRIPTIONAL REGULATORY PROTEIN"/>
    <property type="match status" value="1"/>
</dbReference>
<evidence type="ECO:0000256" key="1">
    <source>
        <dbReference type="ARBA" id="ARBA00023015"/>
    </source>
</evidence>
<reference evidence="6 7" key="1">
    <citation type="submission" date="2017-07" db="EMBL/GenBank/DDBJ databases">
        <title>Amycolatopsis thailandensis Genome sequencing and assembly.</title>
        <authorList>
            <person name="Kaur N."/>
            <person name="Mayilraj S."/>
        </authorList>
    </citation>
    <scope>NUCLEOTIDE SEQUENCE [LARGE SCALE GENOMIC DNA]</scope>
    <source>
        <strain evidence="6 7">JCM 16380</strain>
    </source>
</reference>
<dbReference type="OrthoDB" id="2570341at2"/>
<dbReference type="PROSITE" id="PS50977">
    <property type="entry name" value="HTH_TETR_2"/>
    <property type="match status" value="1"/>
</dbReference>
<keyword evidence="7" id="KW-1185">Reference proteome</keyword>
<evidence type="ECO:0000313" key="7">
    <source>
        <dbReference type="Proteomes" id="UP000215223"/>
    </source>
</evidence>
<evidence type="ECO:0000256" key="3">
    <source>
        <dbReference type="ARBA" id="ARBA00023163"/>
    </source>
</evidence>
<dbReference type="InterPro" id="IPR050109">
    <property type="entry name" value="HTH-type_TetR-like_transc_reg"/>
</dbReference>